<accession>M7N4H5</accession>
<sequence length="40" mass="4339">MVRVLLPNGCARPGVRGPAMDDGQLTSVCEYLYAKVLETD</sequence>
<keyword evidence="2" id="KW-1185">Reference proteome</keyword>
<protein>
    <submittedName>
        <fullName evidence="1">Uncharacterized protein</fullName>
    </submittedName>
</protein>
<name>M7N4H5_9MICC</name>
<gene>
    <name evidence="1" type="ORF">ADIAG_03985</name>
</gene>
<dbReference type="AlphaFoldDB" id="M7N4H5"/>
<reference evidence="1 2" key="1">
    <citation type="journal article" date="2013" name="Genome Announc.">
        <title>Draft Genome Sequence of Arthrobacter gangotriensis Strain Lz1yT, Isolated from a Penguin Rookery Soil Sample Collected in Antarctica, near the Indian Station Dakshin Gangotri.</title>
        <authorList>
            <person name="Shivaji S."/>
            <person name="Ara S."/>
            <person name="Bandi S."/>
            <person name="Singh A."/>
            <person name="Kumar Pinnaka A."/>
        </authorList>
    </citation>
    <scope>NUCLEOTIDE SEQUENCE [LARGE SCALE GENOMIC DNA]</scope>
    <source>
        <strain evidence="1 2">Lz1y</strain>
    </source>
</reference>
<evidence type="ECO:0000313" key="1">
    <source>
        <dbReference type="EMBL" id="EMQ96659.1"/>
    </source>
</evidence>
<proteinExistence type="predicted"/>
<comment type="caution">
    <text evidence="1">The sequence shown here is derived from an EMBL/GenBank/DDBJ whole genome shotgun (WGS) entry which is preliminary data.</text>
</comment>
<dbReference type="STRING" id="1276920.ADIAG_03985"/>
<dbReference type="Proteomes" id="UP000012015">
    <property type="component" value="Unassembled WGS sequence"/>
</dbReference>
<organism evidence="1 2">
    <name type="scientific">Paeniglutamicibacter gangotriensis Lz1y</name>
    <dbReference type="NCBI Taxonomy" id="1276920"/>
    <lineage>
        <taxon>Bacteria</taxon>
        <taxon>Bacillati</taxon>
        <taxon>Actinomycetota</taxon>
        <taxon>Actinomycetes</taxon>
        <taxon>Micrococcales</taxon>
        <taxon>Micrococcaceae</taxon>
        <taxon>Paeniglutamicibacter</taxon>
    </lineage>
</organism>
<evidence type="ECO:0000313" key="2">
    <source>
        <dbReference type="Proteomes" id="UP000012015"/>
    </source>
</evidence>
<dbReference type="EMBL" id="AOCK01000015">
    <property type="protein sequence ID" value="EMQ96659.1"/>
    <property type="molecule type" value="Genomic_DNA"/>
</dbReference>